<accession>A0A514CU54</accession>
<proteinExistence type="predicted"/>
<dbReference type="EMBL" id="MK962629">
    <property type="protein sequence ID" value="QDH83990.1"/>
    <property type="molecule type" value="Genomic_DNA"/>
</dbReference>
<protein>
    <submittedName>
        <fullName evidence="1">Uncharacterized protein</fullName>
    </submittedName>
</protein>
<reference evidence="1 2" key="1">
    <citation type="submission" date="2019-05" db="EMBL/GenBank/DDBJ databases">
        <title>Complete genome sequence of sixteen phages from Abidjan, cote d'Ivoire, isolated on a single strain of Achromobacter xylosoxidans.</title>
        <authorList>
            <person name="Essoh C."/>
            <person name="Vernadet J.-P."/>
            <person name="Vergnaud G."/>
            <person name="Pourcel C."/>
        </authorList>
    </citation>
    <scope>NUCLEOTIDE SEQUENCE [LARGE SCALE GENOMIC DNA]</scope>
</reference>
<sequence>MSRHSDHIKVQTLHTKKGTKARKIFFSNEKVREVKDTNEGEAWIIEQRRKQGLPCPGDD</sequence>
<evidence type="ECO:0000313" key="1">
    <source>
        <dbReference type="EMBL" id="QDH83990.1"/>
    </source>
</evidence>
<evidence type="ECO:0000313" key="2">
    <source>
        <dbReference type="Proteomes" id="UP000320802"/>
    </source>
</evidence>
<name>A0A514CU54_9CAUD</name>
<dbReference type="Proteomes" id="UP000320802">
    <property type="component" value="Segment"/>
</dbReference>
<keyword evidence="2" id="KW-1185">Reference proteome</keyword>
<gene>
    <name evidence="1" type="ORF">Axy10_026</name>
</gene>
<organism evidence="1 2">
    <name type="scientific">Achromobacter phage vB_AxyP_19-32_Axy10</name>
    <dbReference type="NCBI Taxonomy" id="2591041"/>
    <lineage>
        <taxon>Viruses</taxon>
        <taxon>Duplodnaviria</taxon>
        <taxon>Heunggongvirae</taxon>
        <taxon>Uroviricota</taxon>
        <taxon>Caudoviricetes</taxon>
        <taxon>Schitoviridae</taxon>
        <taxon>Rothmandenesvirinae</taxon>
        <taxon>Pourcelvirus</taxon>
        <taxon>Pourcelvirus Axy10</taxon>
    </lineage>
</organism>